<dbReference type="Pfam" id="PF07155">
    <property type="entry name" value="ECF-ribofla_trS"/>
    <property type="match status" value="1"/>
</dbReference>
<dbReference type="InterPro" id="IPR009825">
    <property type="entry name" value="ECF_substrate-spec-like"/>
</dbReference>
<dbReference type="PANTHER" id="PTHR37815">
    <property type="entry name" value="UPF0397 PROTEIN BC_2624-RELATED"/>
    <property type="match status" value="1"/>
</dbReference>
<dbReference type="PANTHER" id="PTHR37815:SF3">
    <property type="entry name" value="UPF0397 PROTEIN SPR0429"/>
    <property type="match status" value="1"/>
</dbReference>
<keyword evidence="1" id="KW-0812">Transmembrane</keyword>
<evidence type="ECO:0000313" key="2">
    <source>
        <dbReference type="EMBL" id="WZL77015.1"/>
    </source>
</evidence>
<organism evidence="2 3">
    <name type="scientific">Thermatribacter velox</name>
    <dbReference type="NCBI Taxonomy" id="3039681"/>
    <lineage>
        <taxon>Bacteria</taxon>
        <taxon>Pseudomonadati</taxon>
        <taxon>Atribacterota</taxon>
        <taxon>Atribacteria</taxon>
        <taxon>Atribacterales</taxon>
        <taxon>Thermatribacteraceae</taxon>
        <taxon>Thermatribacter</taxon>
    </lineage>
</organism>
<proteinExistence type="predicted"/>
<keyword evidence="1" id="KW-1133">Transmembrane helix</keyword>
<keyword evidence="3" id="KW-1185">Reference proteome</keyword>
<gene>
    <name evidence="2" type="ORF">QBE54_04635</name>
</gene>
<feature type="transmembrane region" description="Helical" evidence="1">
    <location>
        <begin position="139"/>
        <end position="157"/>
    </location>
</feature>
<sequence length="168" mass="17599">MKESTKGMVYAALATACVTVVTMSLQVPVPQTRGYINLGDAAIMVFALLLGRKWGAVAGGVGSALADVLTGYAHWAPFTLIIKGLEGFIAGHATHRNKGLPIQFLFLLLAGCEMVAGYFVSEVAMYGLGAALAELPGNFLQAGSAVIIAPLLVTAILKTEKALMHHRT</sequence>
<evidence type="ECO:0000313" key="3">
    <source>
        <dbReference type="Proteomes" id="UP001461341"/>
    </source>
</evidence>
<keyword evidence="1" id="KW-0472">Membrane</keyword>
<dbReference type="PROSITE" id="PS51257">
    <property type="entry name" value="PROKAR_LIPOPROTEIN"/>
    <property type="match status" value="1"/>
</dbReference>
<feature type="transmembrane region" description="Helical" evidence="1">
    <location>
        <begin position="104"/>
        <end position="127"/>
    </location>
</feature>
<evidence type="ECO:0000256" key="1">
    <source>
        <dbReference type="SAM" id="Phobius"/>
    </source>
</evidence>
<accession>A0ABZ2YDF5</accession>
<name>A0ABZ2YDF5_9BACT</name>
<protein>
    <submittedName>
        <fullName evidence="2">ECF transporter S component</fullName>
    </submittedName>
</protein>
<dbReference type="RefSeq" id="WP_369019182.1">
    <property type="nucleotide sequence ID" value="NZ_CP121689.1"/>
</dbReference>
<dbReference type="Proteomes" id="UP001461341">
    <property type="component" value="Chromosome"/>
</dbReference>
<reference evidence="2 3" key="1">
    <citation type="submission" date="2023-03" db="EMBL/GenBank/DDBJ databases">
        <title>Novel Species.</title>
        <authorList>
            <person name="Ma S."/>
        </authorList>
    </citation>
    <scope>NUCLEOTIDE SEQUENCE [LARGE SCALE GENOMIC DNA]</scope>
    <source>
        <strain evidence="2 3">B11</strain>
    </source>
</reference>
<dbReference type="EMBL" id="CP121689">
    <property type="protein sequence ID" value="WZL77015.1"/>
    <property type="molecule type" value="Genomic_DNA"/>
</dbReference>
<dbReference type="Gene3D" id="1.10.1760.20">
    <property type="match status" value="1"/>
</dbReference>